<comment type="caution">
    <text evidence="1">The sequence shown here is derived from an EMBL/GenBank/DDBJ whole genome shotgun (WGS) entry which is preliminary data.</text>
</comment>
<dbReference type="EMBL" id="DROD01000096">
    <property type="protein sequence ID" value="HHJ51806.1"/>
    <property type="molecule type" value="Genomic_DNA"/>
</dbReference>
<organism evidence="1">
    <name type="scientific">Caldithrix abyssi</name>
    <dbReference type="NCBI Taxonomy" id="187145"/>
    <lineage>
        <taxon>Bacteria</taxon>
        <taxon>Pseudomonadati</taxon>
        <taxon>Calditrichota</taxon>
        <taxon>Calditrichia</taxon>
        <taxon>Calditrichales</taxon>
        <taxon>Calditrichaceae</taxon>
        <taxon>Caldithrix</taxon>
    </lineage>
</organism>
<evidence type="ECO:0000313" key="1">
    <source>
        <dbReference type="EMBL" id="HHJ51806.1"/>
    </source>
</evidence>
<gene>
    <name evidence="1" type="ORF">ENJ89_01310</name>
</gene>
<reference evidence="1" key="1">
    <citation type="journal article" date="2020" name="mSystems">
        <title>Genome- and Community-Level Interaction Insights into Carbon Utilization and Element Cycling Functions of Hydrothermarchaeota in Hydrothermal Sediment.</title>
        <authorList>
            <person name="Zhou Z."/>
            <person name="Liu Y."/>
            <person name="Xu W."/>
            <person name="Pan J."/>
            <person name="Luo Z.H."/>
            <person name="Li M."/>
        </authorList>
    </citation>
    <scope>NUCLEOTIDE SEQUENCE [LARGE SCALE GENOMIC DNA]</scope>
    <source>
        <strain evidence="1">HyVt-527</strain>
    </source>
</reference>
<dbReference type="Proteomes" id="UP000886124">
    <property type="component" value="Unassembled WGS sequence"/>
</dbReference>
<name>A0A7V5PMI0_CALAY</name>
<protein>
    <submittedName>
        <fullName evidence="1">Uncharacterized protein</fullName>
    </submittedName>
</protein>
<sequence length="492" mass="56793">MRVVHQDSSLLQQQQVVNYTREFTRDVKEFLNIPLVKSIVTIHQNMNNIKEDLESNRRNFKPFENIFNEAEDLKMQLRQLSTSEKYPNFVAAAAYLDSLIDIQRNATDYTLQALGLRAKALTDSIVALLPNVDLNGLGQEWAPLSKRIAKFEKTVLRSELVKVTSVADRVRDFRKKVDQTFDNSKKIIVDQNLQHAKEVNDKLTGLYQEFLKNFTVTSKHAMFRLSVADSLILHLTEDNFYSPVNHEMYKIIIDDDSSAVKVESPVLLKEIKEMASPIAQEIRELEPMAEVKAYLDSLEMIKSKAYAIRKKIRRNTDIFIKYKEVEEVIGQFNDVGFISAYHDLDHFMNLVDSTESFSEIKNASENALTGIRLWEQAYSENVFGKLDTVHNDLKKKLTEFNELLASIKRLPKGIENFEQDITMLDNALGTIKNNSNANTTDLMKKIEQQVEDLYLFAKKGKSIPAYVVFKKKIKNFGYIYRDSKSWEESKNK</sequence>
<dbReference type="AlphaFoldDB" id="A0A7V5PMI0"/>
<proteinExistence type="predicted"/>
<accession>A0A7V5PMI0</accession>